<evidence type="ECO:0000313" key="2">
    <source>
        <dbReference type="EMBL" id="CAH1428049.1"/>
    </source>
</evidence>
<organism evidence="2 3">
    <name type="scientific">Lactuca virosa</name>
    <dbReference type="NCBI Taxonomy" id="75947"/>
    <lineage>
        <taxon>Eukaryota</taxon>
        <taxon>Viridiplantae</taxon>
        <taxon>Streptophyta</taxon>
        <taxon>Embryophyta</taxon>
        <taxon>Tracheophyta</taxon>
        <taxon>Spermatophyta</taxon>
        <taxon>Magnoliopsida</taxon>
        <taxon>eudicotyledons</taxon>
        <taxon>Gunneridae</taxon>
        <taxon>Pentapetalae</taxon>
        <taxon>asterids</taxon>
        <taxon>campanulids</taxon>
        <taxon>Asterales</taxon>
        <taxon>Asteraceae</taxon>
        <taxon>Cichorioideae</taxon>
        <taxon>Cichorieae</taxon>
        <taxon>Lactucinae</taxon>
        <taxon>Lactuca</taxon>
    </lineage>
</organism>
<keyword evidence="3" id="KW-1185">Reference proteome</keyword>
<gene>
    <name evidence="2" type="ORF">LVIROSA_LOCUS15004</name>
</gene>
<accession>A0AAU9MJD3</accession>
<evidence type="ECO:0000256" key="1">
    <source>
        <dbReference type="SAM" id="MobiDB-lite"/>
    </source>
</evidence>
<reference evidence="2 3" key="1">
    <citation type="submission" date="2022-01" db="EMBL/GenBank/DDBJ databases">
        <authorList>
            <person name="Xiong W."/>
            <person name="Schranz E."/>
        </authorList>
    </citation>
    <scope>NUCLEOTIDE SEQUENCE [LARGE SCALE GENOMIC DNA]</scope>
</reference>
<proteinExistence type="predicted"/>
<sequence length="168" mass="19301">MASSLIDDESDLDEESTNNPMTRTDYKALIRKMNMLVYQTELFSNSKLQHMMTINESTVKTLLFESKRLSEENEKIMHDTTTKVDAVLNEVKELKTSVLSDSTTHNQNLIDGVNNFVLHYGTEAKMVDIITRKDTKITSLKEDLVAVRNELVKKEDELLLRKGNNFEI</sequence>
<dbReference type="Proteomes" id="UP001157418">
    <property type="component" value="Unassembled WGS sequence"/>
</dbReference>
<protein>
    <submittedName>
        <fullName evidence="2">Uncharacterized protein</fullName>
    </submittedName>
</protein>
<evidence type="ECO:0000313" key="3">
    <source>
        <dbReference type="Proteomes" id="UP001157418"/>
    </source>
</evidence>
<feature type="compositionally biased region" description="Acidic residues" evidence="1">
    <location>
        <begin position="1"/>
        <end position="16"/>
    </location>
</feature>
<dbReference type="AlphaFoldDB" id="A0AAU9MJD3"/>
<comment type="caution">
    <text evidence="2">The sequence shown here is derived from an EMBL/GenBank/DDBJ whole genome shotgun (WGS) entry which is preliminary data.</text>
</comment>
<feature type="region of interest" description="Disordered" evidence="1">
    <location>
        <begin position="1"/>
        <end position="20"/>
    </location>
</feature>
<name>A0AAU9MJD3_9ASTR</name>
<dbReference type="EMBL" id="CAKMRJ010002223">
    <property type="protein sequence ID" value="CAH1428049.1"/>
    <property type="molecule type" value="Genomic_DNA"/>
</dbReference>